<evidence type="ECO:0000259" key="3">
    <source>
        <dbReference type="PROSITE" id="PS50937"/>
    </source>
</evidence>
<sequence>MKINEVSKRINLPISTLRYYEKVGIITEEYVLRDQNNYRIYTPGIIQHLEVVKQCLAVGFTIQDIECMISKNGFSENEQSTIIQGKISEIEEAQLKLEHAKQSLNDILRSNITCEDGFGKC</sequence>
<dbReference type="RefSeq" id="WP_307220894.1">
    <property type="nucleotide sequence ID" value="NZ_JAUSTI010000022.1"/>
</dbReference>
<dbReference type="InterPro" id="IPR000551">
    <property type="entry name" value="MerR-type_HTH_dom"/>
</dbReference>
<keyword evidence="1 4" id="KW-0238">DNA-binding</keyword>
<organism evidence="4 5">
    <name type="scientific">Paenibacillus tundrae</name>
    <dbReference type="NCBI Taxonomy" id="528187"/>
    <lineage>
        <taxon>Bacteria</taxon>
        <taxon>Bacillati</taxon>
        <taxon>Bacillota</taxon>
        <taxon>Bacilli</taxon>
        <taxon>Bacillales</taxon>
        <taxon>Paenibacillaceae</taxon>
        <taxon>Paenibacillus</taxon>
    </lineage>
</organism>
<reference evidence="4 5" key="1">
    <citation type="submission" date="2023-07" db="EMBL/GenBank/DDBJ databases">
        <title>Sorghum-associated microbial communities from plants grown in Nebraska, USA.</title>
        <authorList>
            <person name="Schachtman D."/>
        </authorList>
    </citation>
    <scope>NUCLEOTIDE SEQUENCE [LARGE SCALE GENOMIC DNA]</scope>
    <source>
        <strain evidence="4 5">DS1314</strain>
    </source>
</reference>
<feature type="domain" description="HTH merR-type" evidence="3">
    <location>
        <begin position="1"/>
        <end position="71"/>
    </location>
</feature>
<dbReference type="SMART" id="SM00422">
    <property type="entry name" value="HTH_MERR"/>
    <property type="match status" value="1"/>
</dbReference>
<dbReference type="Gene3D" id="1.10.1660.10">
    <property type="match status" value="1"/>
</dbReference>
<dbReference type="EMBL" id="JAUSTI010000022">
    <property type="protein sequence ID" value="MDQ0173655.1"/>
    <property type="molecule type" value="Genomic_DNA"/>
</dbReference>
<dbReference type="InterPro" id="IPR009061">
    <property type="entry name" value="DNA-bd_dom_put_sf"/>
</dbReference>
<dbReference type="PANTHER" id="PTHR30204">
    <property type="entry name" value="REDOX-CYCLING DRUG-SENSING TRANSCRIPTIONAL ACTIVATOR SOXR"/>
    <property type="match status" value="1"/>
</dbReference>
<keyword evidence="5" id="KW-1185">Reference proteome</keyword>
<dbReference type="PROSITE" id="PS50937">
    <property type="entry name" value="HTH_MERR_2"/>
    <property type="match status" value="1"/>
</dbReference>
<name>A0ABT9WLF5_9BACL</name>
<proteinExistence type="predicted"/>
<protein>
    <submittedName>
        <fullName evidence="4">DNA-binding transcriptional MerR regulator</fullName>
    </submittedName>
</protein>
<dbReference type="SUPFAM" id="SSF46955">
    <property type="entry name" value="Putative DNA-binding domain"/>
    <property type="match status" value="1"/>
</dbReference>
<dbReference type="GO" id="GO:0003677">
    <property type="term" value="F:DNA binding"/>
    <property type="evidence" value="ECO:0007669"/>
    <property type="project" value="UniProtKB-KW"/>
</dbReference>
<evidence type="ECO:0000256" key="2">
    <source>
        <dbReference type="SAM" id="Coils"/>
    </source>
</evidence>
<dbReference type="PANTHER" id="PTHR30204:SF97">
    <property type="entry name" value="MERR FAMILY REGULATORY PROTEIN"/>
    <property type="match status" value="1"/>
</dbReference>
<dbReference type="CDD" id="cd00592">
    <property type="entry name" value="HTH_MerR-like"/>
    <property type="match status" value="1"/>
</dbReference>
<dbReference type="Pfam" id="PF13411">
    <property type="entry name" value="MerR_1"/>
    <property type="match status" value="1"/>
</dbReference>
<evidence type="ECO:0000256" key="1">
    <source>
        <dbReference type="ARBA" id="ARBA00023125"/>
    </source>
</evidence>
<comment type="caution">
    <text evidence="4">The sequence shown here is derived from an EMBL/GenBank/DDBJ whole genome shotgun (WGS) entry which is preliminary data.</text>
</comment>
<evidence type="ECO:0000313" key="5">
    <source>
        <dbReference type="Proteomes" id="UP001233836"/>
    </source>
</evidence>
<keyword evidence="2" id="KW-0175">Coiled coil</keyword>
<accession>A0ABT9WLF5</accession>
<evidence type="ECO:0000313" key="4">
    <source>
        <dbReference type="EMBL" id="MDQ0173655.1"/>
    </source>
</evidence>
<gene>
    <name evidence="4" type="ORF">J2T19_005148</name>
</gene>
<feature type="coiled-coil region" evidence="2">
    <location>
        <begin position="83"/>
        <end position="110"/>
    </location>
</feature>
<dbReference type="Proteomes" id="UP001233836">
    <property type="component" value="Unassembled WGS sequence"/>
</dbReference>
<dbReference type="InterPro" id="IPR047057">
    <property type="entry name" value="MerR_fam"/>
</dbReference>